<gene>
    <name evidence="3" type="ordered locus">mll6212</name>
</gene>
<evidence type="ECO:0000313" key="4">
    <source>
        <dbReference type="Proteomes" id="UP000000552"/>
    </source>
</evidence>
<organism evidence="3 4">
    <name type="scientific">Mesorhizobium japonicum (strain LMG 29417 / CECT 9101 / MAFF 303099)</name>
    <name type="common">Mesorhizobium loti (strain MAFF 303099)</name>
    <dbReference type="NCBI Taxonomy" id="266835"/>
    <lineage>
        <taxon>Bacteria</taxon>
        <taxon>Pseudomonadati</taxon>
        <taxon>Pseudomonadota</taxon>
        <taxon>Alphaproteobacteria</taxon>
        <taxon>Hyphomicrobiales</taxon>
        <taxon>Phyllobacteriaceae</taxon>
        <taxon>Mesorhizobium</taxon>
    </lineage>
</organism>
<feature type="region of interest" description="Disordered" evidence="1">
    <location>
        <begin position="82"/>
        <end position="113"/>
    </location>
</feature>
<feature type="domain" description="Integrase catalytic" evidence="2">
    <location>
        <begin position="1"/>
        <end position="100"/>
    </location>
</feature>
<accession>Q98A04</accession>
<evidence type="ECO:0000313" key="3">
    <source>
        <dbReference type="EMBL" id="BAB52540.1"/>
    </source>
</evidence>
<evidence type="ECO:0000256" key="1">
    <source>
        <dbReference type="SAM" id="MobiDB-lite"/>
    </source>
</evidence>
<dbReference type="PROSITE" id="PS50994">
    <property type="entry name" value="INTEGRASE"/>
    <property type="match status" value="1"/>
</dbReference>
<reference evidence="3 4" key="1">
    <citation type="journal article" date="2000" name="DNA Res.">
        <title>Complete genome structure of the nitrogen-fixing symbiotic bacterium Mesorhizobium loti.</title>
        <authorList>
            <person name="Kaneko T."/>
            <person name="Nakamura Y."/>
            <person name="Sato S."/>
            <person name="Asamizu E."/>
            <person name="Kato T."/>
            <person name="Sasamoto S."/>
            <person name="Watanabe A."/>
            <person name="Idesawa K."/>
            <person name="Ishikawa A."/>
            <person name="Kawashima K."/>
            <person name="Kimura T."/>
            <person name="Kishida Y."/>
            <person name="Kiyokawa C."/>
            <person name="Kohara M."/>
            <person name="Matsumoto M."/>
            <person name="Matsuno A."/>
            <person name="Mochizuki Y."/>
            <person name="Nakayama S."/>
            <person name="Nakazaki N."/>
            <person name="Shimpo S."/>
            <person name="Sugimoto M."/>
            <person name="Takeuchi C."/>
            <person name="Yamada M."/>
            <person name="Tabata S."/>
        </authorList>
    </citation>
    <scope>NUCLEOTIDE SEQUENCE [LARGE SCALE GENOMIC DNA]</scope>
    <source>
        <strain evidence="4">LMG 29417 / CECT 9101 / MAFF 303099</strain>
    </source>
</reference>
<protein>
    <submittedName>
        <fullName evidence="3">Mll6212 protein</fullName>
    </submittedName>
</protein>
<dbReference type="SUPFAM" id="SSF53098">
    <property type="entry name" value="Ribonuclease H-like"/>
    <property type="match status" value="1"/>
</dbReference>
<dbReference type="GO" id="GO:0015074">
    <property type="term" value="P:DNA integration"/>
    <property type="evidence" value="ECO:0007669"/>
    <property type="project" value="InterPro"/>
</dbReference>
<dbReference type="InterPro" id="IPR012337">
    <property type="entry name" value="RNaseH-like_sf"/>
</dbReference>
<dbReference type="HOGENOM" id="CLU_2131512_0_0_5"/>
<dbReference type="Proteomes" id="UP000000552">
    <property type="component" value="Chromosome"/>
</dbReference>
<dbReference type="InterPro" id="IPR001584">
    <property type="entry name" value="Integrase_cat-core"/>
</dbReference>
<evidence type="ECO:0000259" key="2">
    <source>
        <dbReference type="PROSITE" id="PS50994"/>
    </source>
</evidence>
<proteinExistence type="predicted"/>
<dbReference type="EMBL" id="BA000012">
    <property type="protein sequence ID" value="BAB52540.1"/>
    <property type="molecule type" value="Genomic_DNA"/>
</dbReference>
<dbReference type="AlphaFoldDB" id="Q98A04"/>
<sequence>MDNSGEFVNSRLIEYCIGHGIELARARPYRKNDQAWIEQKYGAAVRKLLGGSQGDHTPLRSIQAVRELLPAFVQTGCQKQRDGAKVAKRYHPPQAPGERSRRRRVSRWPYSKA</sequence>
<dbReference type="KEGG" id="mlo:mll6212"/>
<name>Q98A04_RHILO</name>
<dbReference type="eggNOG" id="COG2801">
    <property type="taxonomic scope" value="Bacteria"/>
</dbReference>